<evidence type="ECO:0000256" key="4">
    <source>
        <dbReference type="PIRSR" id="PIRSR601952-2"/>
    </source>
</evidence>
<gene>
    <name evidence="6" type="ORF">HJC23_007943</name>
</gene>
<dbReference type="InterPro" id="IPR017850">
    <property type="entry name" value="Alkaline_phosphatase_core_sf"/>
</dbReference>
<dbReference type="Gene3D" id="3.40.720.10">
    <property type="entry name" value="Alkaline Phosphatase, subunit A"/>
    <property type="match status" value="1"/>
</dbReference>
<feature type="binding site" evidence="4">
    <location>
        <position position="325"/>
    </location>
    <ligand>
        <name>Mg(2+)</name>
        <dbReference type="ChEBI" id="CHEBI:18420"/>
    </ligand>
</feature>
<feature type="active site" description="Phosphoserine intermediate" evidence="3">
    <location>
        <position position="275"/>
    </location>
</feature>
<keyword evidence="7" id="KW-1185">Reference proteome</keyword>
<dbReference type="PANTHER" id="PTHR11596:SF5">
    <property type="entry name" value="ALKALINE PHOSPHATASE"/>
    <property type="match status" value="1"/>
</dbReference>
<reference evidence="6 7" key="1">
    <citation type="journal article" date="2020" name="G3 (Bethesda)">
        <title>Improved Reference Genome for Cyclotella cryptica CCMP332, a Model for Cell Wall Morphogenesis, Salinity Adaptation, and Lipid Production in Diatoms (Bacillariophyta).</title>
        <authorList>
            <person name="Roberts W.R."/>
            <person name="Downey K.M."/>
            <person name="Ruck E.C."/>
            <person name="Traller J.C."/>
            <person name="Alverson A.J."/>
        </authorList>
    </citation>
    <scope>NUCLEOTIDE SEQUENCE [LARGE SCALE GENOMIC DNA]</scope>
    <source>
        <strain evidence="6 7">CCMP332</strain>
    </source>
</reference>
<sequence>MFMQQIPPDNLEQMKFSAIIVHALFAGAGATSTRSGGLGKRRKLGAKGGKTQKPEISGGWNTSPVPIAGIDNSVRLLKREGIIDAIPSSLCENQGKNVILVIGDGMGWEMIRAGAVAKQVVSELKSMGVDISTGASGALAAQAKAAFAGRTLSDYYTEGKGSGLSFQELSEFHVVTTSIPFIGEPNDGNHYGPARSFIGDVGNHENGMGELILGPDGKPLVFDPRDIFKGGNMVLWDDVRGGTHPWDANYFVEMNDYPTDPGFDPEFILQHAIDSANSASSYANGHKTGVNMMGVDLYEQPLRSILQEAMTCGRVMTSVPILHATPAAFITHTNNRNNGHQLQDGYRETKPTFALGTCASRYQPSDDLKQAMEPGGHLSSEFTFLHQDPAVLAEDFFTPLENLDPDDGKKVLACFGGEYSSNGNDNLPYRGLDGGYTERWCSKGIVGKDEDDVAIGVTPNSTICDHWPKEELKNIPKMHENTKAALDFLGKDDDGFFLMIEQGDIDWAAHANHMDDLLGAMFDIDDVVQEVKDWIAANGGYEKNALYVTADHDHYLTLLSHFPEAVANLIIDGKAKDITPENNSNVNAWSAAVGAGRHEDDSQSQTEHLEDFSTWTEEDIQRVAHFFGPRGSGGNGWGSHSSRPVVIYSEGDDGCLEALVGKGYRVLGTEVAGSPGKIDQVHVNACMMKQLFAL</sequence>
<evidence type="ECO:0000256" key="3">
    <source>
        <dbReference type="PIRSR" id="PIRSR601952-1"/>
    </source>
</evidence>
<dbReference type="SMART" id="SM00098">
    <property type="entry name" value="alkPPc"/>
    <property type="match status" value="1"/>
</dbReference>
<keyword evidence="4" id="KW-0862">Zinc</keyword>
<keyword evidence="4" id="KW-0460">Magnesium</keyword>
<organism evidence="6 7">
    <name type="scientific">Cyclotella cryptica</name>
    <dbReference type="NCBI Taxonomy" id="29204"/>
    <lineage>
        <taxon>Eukaryota</taxon>
        <taxon>Sar</taxon>
        <taxon>Stramenopiles</taxon>
        <taxon>Ochrophyta</taxon>
        <taxon>Bacillariophyta</taxon>
        <taxon>Coscinodiscophyceae</taxon>
        <taxon>Thalassiosirophycidae</taxon>
        <taxon>Stephanodiscales</taxon>
        <taxon>Stephanodiscaceae</taxon>
        <taxon>Cyclotella</taxon>
    </lineage>
</organism>
<feature type="binding site" evidence="4">
    <location>
        <position position="510"/>
    </location>
    <ligand>
        <name>Zn(2+)</name>
        <dbReference type="ChEBI" id="CHEBI:29105"/>
        <label>2</label>
    </ligand>
</feature>
<dbReference type="EC" id="3.1.3.1" evidence="1"/>
<dbReference type="Pfam" id="PF00245">
    <property type="entry name" value="Alk_phosphatase"/>
    <property type="match status" value="2"/>
</dbReference>
<proteinExistence type="predicted"/>
<keyword evidence="2" id="KW-0597">Phosphoprotein</keyword>
<dbReference type="EMBL" id="JABMIG020000224">
    <property type="protein sequence ID" value="KAL3785022.1"/>
    <property type="molecule type" value="Genomic_DNA"/>
</dbReference>
<feature type="binding site" evidence="4">
    <location>
        <position position="551"/>
    </location>
    <ligand>
        <name>Zn(2+)</name>
        <dbReference type="ChEBI" id="CHEBI:29105"/>
        <label>2</label>
    </ligand>
</feature>
<dbReference type="PANTHER" id="PTHR11596">
    <property type="entry name" value="ALKALINE PHOSPHATASE"/>
    <property type="match status" value="1"/>
</dbReference>
<feature type="binding site" evidence="4">
    <location>
        <position position="506"/>
    </location>
    <ligand>
        <name>Zn(2+)</name>
        <dbReference type="ChEBI" id="CHEBI:29105"/>
        <label>2</label>
    </ligand>
</feature>
<evidence type="ECO:0000256" key="5">
    <source>
        <dbReference type="SAM" id="MobiDB-lite"/>
    </source>
</evidence>
<accession>A0ABD3PAG8</accession>
<evidence type="ECO:0000256" key="1">
    <source>
        <dbReference type="ARBA" id="ARBA00012647"/>
    </source>
</evidence>
<dbReference type="InterPro" id="IPR001952">
    <property type="entry name" value="Alkaline_phosphatase"/>
</dbReference>
<feature type="binding site" evidence="4">
    <location>
        <position position="501"/>
    </location>
    <ligand>
        <name>Mg(2+)</name>
        <dbReference type="ChEBI" id="CHEBI:18420"/>
    </ligand>
</feature>
<evidence type="ECO:0000256" key="2">
    <source>
        <dbReference type="ARBA" id="ARBA00022553"/>
    </source>
</evidence>
<comment type="cofactor">
    <cofactor evidence="4">
        <name>Zn(2+)</name>
        <dbReference type="ChEBI" id="CHEBI:29105"/>
    </cofactor>
    <text evidence="4">Binds 2 Zn(2+) ions.</text>
</comment>
<dbReference type="AlphaFoldDB" id="A0ABD3PAG8"/>
<dbReference type="Proteomes" id="UP001516023">
    <property type="component" value="Unassembled WGS sequence"/>
</dbReference>
<comment type="caution">
    <text evidence="6">The sequence shown here is derived from an EMBL/GenBank/DDBJ whole genome shotgun (WGS) entry which is preliminary data.</text>
</comment>
<comment type="cofactor">
    <cofactor evidence="4">
        <name>Mg(2+)</name>
        <dbReference type="ChEBI" id="CHEBI:18420"/>
    </cofactor>
    <text evidence="4">Binds 1 Mg(2+) ion.</text>
</comment>
<evidence type="ECO:0000313" key="7">
    <source>
        <dbReference type="Proteomes" id="UP001516023"/>
    </source>
</evidence>
<name>A0ABD3PAG8_9STRA</name>
<protein>
    <recommendedName>
        <fullName evidence="1">alkaline phosphatase</fullName>
        <ecNumber evidence="1">3.1.3.1</ecNumber>
    </recommendedName>
</protein>
<feature type="binding site" evidence="4">
    <location>
        <position position="552"/>
    </location>
    <ligand>
        <name>Zn(2+)</name>
        <dbReference type="ChEBI" id="CHEBI:29105"/>
        <label>2</label>
    </ligand>
</feature>
<dbReference type="SUPFAM" id="SSF53649">
    <property type="entry name" value="Alkaline phosphatase-like"/>
    <property type="match status" value="1"/>
</dbReference>
<keyword evidence="4" id="KW-0479">Metal-binding</keyword>
<dbReference type="GO" id="GO:0004035">
    <property type="term" value="F:alkaline phosphatase activity"/>
    <property type="evidence" value="ECO:0007669"/>
    <property type="project" value="UniProtKB-EC"/>
</dbReference>
<evidence type="ECO:0000313" key="6">
    <source>
        <dbReference type="EMBL" id="KAL3785022.1"/>
    </source>
</evidence>
<feature type="binding site" evidence="4">
    <location>
        <position position="323"/>
    </location>
    <ligand>
        <name>Mg(2+)</name>
        <dbReference type="ChEBI" id="CHEBI:18420"/>
    </ligand>
</feature>
<feature type="region of interest" description="Disordered" evidence="5">
    <location>
        <begin position="30"/>
        <end position="59"/>
    </location>
</feature>